<dbReference type="AlphaFoldDB" id="A0A3N4KYK9"/>
<dbReference type="OrthoDB" id="5288718at2759"/>
<dbReference type="SUPFAM" id="SSF56752">
    <property type="entry name" value="D-aminoacid aminotransferase-like PLP-dependent enzymes"/>
    <property type="match status" value="1"/>
</dbReference>
<dbReference type="Pfam" id="PF01063">
    <property type="entry name" value="Aminotran_4"/>
    <property type="match status" value="1"/>
</dbReference>
<evidence type="ECO:0000313" key="3">
    <source>
        <dbReference type="Proteomes" id="UP000277580"/>
    </source>
</evidence>
<dbReference type="InterPro" id="IPR043132">
    <property type="entry name" value="BCAT-like_C"/>
</dbReference>
<feature type="non-terminal residue" evidence="2">
    <location>
        <position position="248"/>
    </location>
</feature>
<protein>
    <submittedName>
        <fullName evidence="2">D-aminoacid aminotransferase-like PLP-dependent enzyme</fullName>
    </submittedName>
</protein>
<dbReference type="PANTHER" id="PTHR42743:SF11">
    <property type="entry name" value="AMINODEOXYCHORISMATE LYASE"/>
    <property type="match status" value="1"/>
</dbReference>
<keyword evidence="3" id="KW-1185">Reference proteome</keyword>
<organism evidence="2 3">
    <name type="scientific">Morchella conica CCBAS932</name>
    <dbReference type="NCBI Taxonomy" id="1392247"/>
    <lineage>
        <taxon>Eukaryota</taxon>
        <taxon>Fungi</taxon>
        <taxon>Dikarya</taxon>
        <taxon>Ascomycota</taxon>
        <taxon>Pezizomycotina</taxon>
        <taxon>Pezizomycetes</taxon>
        <taxon>Pezizales</taxon>
        <taxon>Morchellaceae</taxon>
        <taxon>Morchella</taxon>
    </lineage>
</organism>
<dbReference type="GO" id="GO:0008483">
    <property type="term" value="F:transaminase activity"/>
    <property type="evidence" value="ECO:0007669"/>
    <property type="project" value="UniProtKB-KW"/>
</dbReference>
<sequence length="248" mass="27324">EAFSLFSSLRHDRLLLQSPENTTASGSTTPCPFYLLEYHRDRMVRAARHFEWPEAITASLEDLNGFRRACEEAVGTQTCPLRVRIVLSPEGKLSATAGPIPPVPVATLFPSALPNPSSLSSPPLWKIHIDTIPTPASPFTSHKTTFRDHYDAARLRTGITSLTDTTEVVLWNEDGVMMEGSMTSVYFWRDGGWVTPSLESGGNNGTTRRWLLEKGMVVEAVVRKESIEAGEVMLISNGVRGIWVGIVV</sequence>
<proteinExistence type="inferred from homology"/>
<comment type="similarity">
    <text evidence="1">Belongs to the class-IV pyridoxal-phosphate-dependent aminotransferase family.</text>
</comment>
<name>A0A3N4KYK9_9PEZI</name>
<evidence type="ECO:0000313" key="2">
    <source>
        <dbReference type="EMBL" id="RPB13431.1"/>
    </source>
</evidence>
<keyword evidence="2" id="KW-0808">Transferase</keyword>
<dbReference type="InterPro" id="IPR036038">
    <property type="entry name" value="Aminotransferase-like"/>
</dbReference>
<dbReference type="InterPro" id="IPR001544">
    <property type="entry name" value="Aminotrans_IV"/>
</dbReference>
<keyword evidence="2" id="KW-0032">Aminotransferase</keyword>
<dbReference type="EMBL" id="ML119123">
    <property type="protein sequence ID" value="RPB13431.1"/>
    <property type="molecule type" value="Genomic_DNA"/>
</dbReference>
<accession>A0A3N4KYK9</accession>
<dbReference type="Gene3D" id="3.30.470.10">
    <property type="match status" value="1"/>
</dbReference>
<dbReference type="PANTHER" id="PTHR42743">
    <property type="entry name" value="AMINO-ACID AMINOTRANSFERASE"/>
    <property type="match status" value="1"/>
</dbReference>
<dbReference type="STRING" id="1392247.A0A3N4KYK9"/>
<feature type="non-terminal residue" evidence="2">
    <location>
        <position position="1"/>
    </location>
</feature>
<dbReference type="InParanoid" id="A0A3N4KYK9"/>
<dbReference type="GO" id="GO:0046394">
    <property type="term" value="P:carboxylic acid biosynthetic process"/>
    <property type="evidence" value="ECO:0007669"/>
    <property type="project" value="UniProtKB-ARBA"/>
</dbReference>
<dbReference type="InterPro" id="IPR050571">
    <property type="entry name" value="Class-IV_PLP-Dep_Aminotrnsfr"/>
</dbReference>
<evidence type="ECO:0000256" key="1">
    <source>
        <dbReference type="ARBA" id="ARBA00009320"/>
    </source>
</evidence>
<reference evidence="2 3" key="1">
    <citation type="journal article" date="2018" name="Nat. Ecol. Evol.">
        <title>Pezizomycetes genomes reveal the molecular basis of ectomycorrhizal truffle lifestyle.</title>
        <authorList>
            <person name="Murat C."/>
            <person name="Payen T."/>
            <person name="Noel B."/>
            <person name="Kuo A."/>
            <person name="Morin E."/>
            <person name="Chen J."/>
            <person name="Kohler A."/>
            <person name="Krizsan K."/>
            <person name="Balestrini R."/>
            <person name="Da Silva C."/>
            <person name="Montanini B."/>
            <person name="Hainaut M."/>
            <person name="Levati E."/>
            <person name="Barry K.W."/>
            <person name="Belfiori B."/>
            <person name="Cichocki N."/>
            <person name="Clum A."/>
            <person name="Dockter R.B."/>
            <person name="Fauchery L."/>
            <person name="Guy J."/>
            <person name="Iotti M."/>
            <person name="Le Tacon F."/>
            <person name="Lindquist E.A."/>
            <person name="Lipzen A."/>
            <person name="Malagnac F."/>
            <person name="Mello A."/>
            <person name="Molinier V."/>
            <person name="Miyauchi S."/>
            <person name="Poulain J."/>
            <person name="Riccioni C."/>
            <person name="Rubini A."/>
            <person name="Sitrit Y."/>
            <person name="Splivallo R."/>
            <person name="Traeger S."/>
            <person name="Wang M."/>
            <person name="Zifcakova L."/>
            <person name="Wipf D."/>
            <person name="Zambonelli A."/>
            <person name="Paolocci F."/>
            <person name="Nowrousian M."/>
            <person name="Ottonello S."/>
            <person name="Baldrian P."/>
            <person name="Spatafora J.W."/>
            <person name="Henrissat B."/>
            <person name="Nagy L.G."/>
            <person name="Aury J.M."/>
            <person name="Wincker P."/>
            <person name="Grigoriev I.V."/>
            <person name="Bonfante P."/>
            <person name="Martin F.M."/>
        </authorList>
    </citation>
    <scope>NUCLEOTIDE SEQUENCE [LARGE SCALE GENOMIC DNA]</scope>
    <source>
        <strain evidence="2 3">CCBAS932</strain>
    </source>
</reference>
<dbReference type="Proteomes" id="UP000277580">
    <property type="component" value="Unassembled WGS sequence"/>
</dbReference>
<gene>
    <name evidence="2" type="ORF">P167DRAFT_457196</name>
</gene>
<dbReference type="Gene3D" id="3.20.10.10">
    <property type="entry name" value="D-amino Acid Aminotransferase, subunit A, domain 2"/>
    <property type="match status" value="1"/>
</dbReference>
<dbReference type="FunCoup" id="A0A3N4KYK9">
    <property type="interactions" value="109"/>
</dbReference>
<dbReference type="InterPro" id="IPR043131">
    <property type="entry name" value="BCAT-like_N"/>
</dbReference>